<protein>
    <submittedName>
        <fullName evidence="2">Uncharacterized protein</fullName>
    </submittedName>
</protein>
<evidence type="ECO:0000313" key="2">
    <source>
        <dbReference type="EMBL" id="QEE16039.1"/>
    </source>
</evidence>
<reference evidence="2 3" key="1">
    <citation type="journal article" date="2020" name="Nature">
        <title>Isolation of an archaeon at the prokaryote-eukaryote interface.</title>
        <authorList>
            <person name="Imachi H."/>
            <person name="Nobu M.K."/>
            <person name="Nakahara N."/>
            <person name="Morono Y."/>
            <person name="Ogawara M."/>
            <person name="Takaki Y."/>
            <person name="Takano Y."/>
            <person name="Uematsu K."/>
            <person name="Ikuta T."/>
            <person name="Ito M."/>
            <person name="Matsui Y."/>
            <person name="Miyazaki M."/>
            <person name="Murata K."/>
            <person name="Saito Y."/>
            <person name="Sakai S."/>
            <person name="Song C."/>
            <person name="Tasumi E."/>
            <person name="Yamanaka Y."/>
            <person name="Yamaguchi T."/>
            <person name="Kamagata Y."/>
            <person name="Tamaki H."/>
            <person name="Takai K."/>
        </authorList>
    </citation>
    <scope>NUCLEOTIDE SEQUENCE [LARGE SCALE GENOMIC DNA]</scope>
    <source>
        <strain evidence="2 3">MK-D1</strain>
    </source>
</reference>
<sequence length="194" mass="22761">MNIKKIKKFSYVFGIILINIISISLLIVYIEKPVEVWKIEHQDPSTNYQKGSFLNYSGVIRLEISNDTTLGEYISISKKVNRWNKFLEFLLYVNFSNSIMNPIINFHNCYIYLNEGKPHFRSINDTFHQIYNKDISGYWVNCKFTWNFTHFNTFFDDYYSGTFQLATPGVLSLTISLISTAALNNPYMLIKEIL</sequence>
<keyword evidence="3" id="KW-1185">Reference proteome</keyword>
<dbReference type="Proteomes" id="UP000321408">
    <property type="component" value="Chromosome"/>
</dbReference>
<gene>
    <name evidence="2" type="ORF">DSAG12_01867</name>
</gene>
<dbReference type="GeneID" id="41329859"/>
<dbReference type="KEGG" id="psyt:DSAG12_01867"/>
<reference evidence="2 3" key="2">
    <citation type="journal article" date="2024" name="Int. J. Syst. Evol. Microbiol.">
        <title>Promethearchaeum syntrophicum gen. nov., sp. nov., an anaerobic, obligately syntrophic archaeon, the first isolate of the lineage 'Asgard' archaea, and proposal of the new archaeal phylum Promethearchaeota phyl. nov. and kingdom Promethearchaeati regn. nov.</title>
        <authorList>
            <person name="Imachi H."/>
            <person name="Nobu M.K."/>
            <person name="Kato S."/>
            <person name="Takaki Y."/>
            <person name="Miyazaki M."/>
            <person name="Miyata M."/>
            <person name="Ogawara M."/>
            <person name="Saito Y."/>
            <person name="Sakai S."/>
            <person name="Tahara Y.O."/>
            <person name="Takano Y."/>
            <person name="Tasumi E."/>
            <person name="Uematsu K."/>
            <person name="Yoshimura T."/>
            <person name="Itoh T."/>
            <person name="Ohkuma M."/>
            <person name="Takai K."/>
        </authorList>
    </citation>
    <scope>NUCLEOTIDE SEQUENCE [LARGE SCALE GENOMIC DNA]</scope>
    <source>
        <strain evidence="2 3">MK-D1</strain>
    </source>
</reference>
<dbReference type="RefSeq" id="WP_147662928.1">
    <property type="nucleotide sequence ID" value="NZ_CP042905.2"/>
</dbReference>
<evidence type="ECO:0000256" key="1">
    <source>
        <dbReference type="SAM" id="Phobius"/>
    </source>
</evidence>
<organism evidence="2 3">
    <name type="scientific">Promethearchaeum syntrophicum</name>
    <dbReference type="NCBI Taxonomy" id="2594042"/>
    <lineage>
        <taxon>Archaea</taxon>
        <taxon>Promethearchaeati</taxon>
        <taxon>Promethearchaeota</taxon>
        <taxon>Promethearchaeia</taxon>
        <taxon>Promethearchaeales</taxon>
        <taxon>Promethearchaeaceae</taxon>
        <taxon>Promethearchaeum</taxon>
    </lineage>
</organism>
<proteinExistence type="predicted"/>
<dbReference type="AlphaFoldDB" id="A0A5B9D9Z1"/>
<accession>A0A5B9D9Z1</accession>
<keyword evidence="1" id="KW-1133">Transmembrane helix</keyword>
<keyword evidence="1" id="KW-0472">Membrane</keyword>
<evidence type="ECO:0000313" key="3">
    <source>
        <dbReference type="Proteomes" id="UP000321408"/>
    </source>
</evidence>
<feature type="transmembrane region" description="Helical" evidence="1">
    <location>
        <begin position="12"/>
        <end position="30"/>
    </location>
</feature>
<name>A0A5B9D9Z1_9ARCH</name>
<keyword evidence="1" id="KW-0812">Transmembrane</keyword>
<dbReference type="EMBL" id="CP042905">
    <property type="protein sequence ID" value="QEE16039.1"/>
    <property type="molecule type" value="Genomic_DNA"/>
</dbReference>